<dbReference type="Pfam" id="PF03415">
    <property type="entry name" value="Peptidase_C11"/>
    <property type="match status" value="1"/>
</dbReference>
<comment type="caution">
    <text evidence="1">The sequence shown here is derived from an EMBL/GenBank/DDBJ whole genome shotgun (WGS) entry which is preliminary data.</text>
</comment>
<evidence type="ECO:0000313" key="1">
    <source>
        <dbReference type="EMBL" id="GET45048.1"/>
    </source>
</evidence>
<proteinExistence type="predicted"/>
<keyword evidence="2" id="KW-1185">Reference proteome</keyword>
<dbReference type="PANTHER" id="PTHR37835">
    <property type="entry name" value="ALPHA-CLOSTRIPAIN"/>
    <property type="match status" value="1"/>
</dbReference>
<dbReference type="EMBL" id="BLBC01000005">
    <property type="protein sequence ID" value="GET45048.1"/>
    <property type="molecule type" value="Genomic_DNA"/>
</dbReference>
<gene>
    <name evidence="1" type="ORF">RCZ01_03500</name>
</gene>
<dbReference type="Proteomes" id="UP000398217">
    <property type="component" value="Unassembled WGS sequence"/>
</dbReference>
<reference evidence="2" key="1">
    <citation type="journal article" date="2020" name="Int. J. Syst. Evol. Microbiol.">
        <title>Capnocytophaga felis sp. nov. isolated from the feline oral cavity.</title>
        <authorList>
            <person name="Suzuki M."/>
            <person name="Umeda K."/>
            <person name="Kimura M."/>
            <person name="Imaoka K."/>
            <person name="Morikawa S."/>
            <person name="Maeda K."/>
        </authorList>
    </citation>
    <scope>NUCLEOTIDE SEQUENCE [LARGE SCALE GENOMIC DNA]</scope>
    <source>
        <strain evidence="2">KC07070</strain>
    </source>
</reference>
<dbReference type="AlphaFoldDB" id="A0A5M4B6A6"/>
<dbReference type="InterPro" id="IPR005077">
    <property type="entry name" value="Peptidase_C11"/>
</dbReference>
<evidence type="ECO:0000313" key="2">
    <source>
        <dbReference type="Proteomes" id="UP000398217"/>
    </source>
</evidence>
<organism evidence="1 2">
    <name type="scientific">Capnocytophaga felis</name>
    <dbReference type="NCBI Taxonomy" id="2267611"/>
    <lineage>
        <taxon>Bacteria</taxon>
        <taxon>Pseudomonadati</taxon>
        <taxon>Bacteroidota</taxon>
        <taxon>Flavobacteriia</taxon>
        <taxon>Flavobacteriales</taxon>
        <taxon>Flavobacteriaceae</taxon>
        <taxon>Capnocytophaga</taxon>
    </lineage>
</organism>
<dbReference type="RefSeq" id="WP_155283747.1">
    <property type="nucleotide sequence ID" value="NZ_BLBC01000005.1"/>
</dbReference>
<dbReference type="PANTHER" id="PTHR37835:SF1">
    <property type="entry name" value="ALPHA-CLOSTRIPAIN"/>
    <property type="match status" value="1"/>
</dbReference>
<dbReference type="PROSITE" id="PS51257">
    <property type="entry name" value="PROKAR_LIPOPROTEIN"/>
    <property type="match status" value="1"/>
</dbReference>
<protein>
    <submittedName>
        <fullName evidence="1">Clostripain</fullName>
    </submittedName>
</protein>
<accession>A0A5M4B6A6</accession>
<sequence length="380" mass="44843">MSYPKFLSLFFILLLVACSEDELDIEKPETIFPYKKHTVILYAMADNDLYLYAEKNIQDIENQWKDSFDGNFVVVLDTPDYIRDKRPSVFKIEATENIKILPHLTDFQSSDKEVMKKILTDIKLQFPSDKYTLILWSHGTGWLPQKFDLEQDFSVPSKSFGKDKGHEMSIFDLSEVLPDNGFDTIIFDACFMASVEVLYELRKKSKYFIASSAEILQTGFPYQSLTSMFFDDSKTPIHWATYFYDFYNNKKGMYRSATISVTENCFFDELAQAVKNFQIFEKQSVDFIKEQKIQRFDRSKNPIFYDFYDYLEKLDERNTIQLQNIRKILEKLILYKAHTPKFAKQLEINAHSGLTTYVFLKEPSLVLSSYYKKYAWYMNL</sequence>
<dbReference type="OrthoDB" id="5507507at2"/>
<name>A0A5M4B6A6_9FLAO</name>
<dbReference type="Gene3D" id="3.40.50.11970">
    <property type="match status" value="1"/>
</dbReference>